<comment type="similarity">
    <text evidence="2">Belongs to the class-V pyridoxal-phosphate-dependent aminotransferase family.</text>
</comment>
<dbReference type="Gene3D" id="3.90.1150.10">
    <property type="entry name" value="Aspartate Aminotransferase, domain 1"/>
    <property type="match status" value="1"/>
</dbReference>
<gene>
    <name evidence="7" type="ORF">DFR64_0467</name>
</gene>
<dbReference type="GO" id="GO:0019265">
    <property type="term" value="P:glycine biosynthetic process, by transamination of glyoxylate"/>
    <property type="evidence" value="ECO:0007669"/>
    <property type="project" value="TreeGrafter"/>
</dbReference>
<dbReference type="Gene3D" id="3.40.640.10">
    <property type="entry name" value="Type I PLP-dependent aspartate aminotransferase-like (Major domain)"/>
    <property type="match status" value="1"/>
</dbReference>
<dbReference type="InterPro" id="IPR024169">
    <property type="entry name" value="SP_NH2Trfase/AEP_transaminase"/>
</dbReference>
<dbReference type="RefSeq" id="WP_116223775.1">
    <property type="nucleotide sequence ID" value="NZ_AP018437.1"/>
</dbReference>
<proteinExistence type="inferred from homology"/>
<name>A0A347ZU27_9CHLR</name>
<dbReference type="InterPro" id="IPR015422">
    <property type="entry name" value="PyrdxlP-dep_Trfase_small"/>
</dbReference>
<keyword evidence="8" id="KW-1185">Reference proteome</keyword>
<dbReference type="Proteomes" id="UP000256388">
    <property type="component" value="Unassembled WGS sequence"/>
</dbReference>
<feature type="binding site" evidence="4">
    <location>
        <position position="345"/>
    </location>
    <ligand>
        <name>substrate</name>
    </ligand>
</feature>
<dbReference type="OrthoDB" id="389074at2"/>
<evidence type="ECO:0000256" key="1">
    <source>
        <dbReference type="ARBA" id="ARBA00001933"/>
    </source>
</evidence>
<dbReference type="PANTHER" id="PTHR21152:SF40">
    <property type="entry name" value="ALANINE--GLYOXYLATE AMINOTRANSFERASE"/>
    <property type="match status" value="1"/>
</dbReference>
<feature type="modified residue" description="N6-(pyridoxal phosphate)lysine" evidence="5">
    <location>
        <position position="195"/>
    </location>
</feature>
<reference evidence="7 8" key="1">
    <citation type="submission" date="2018-08" db="EMBL/GenBank/DDBJ databases">
        <title>Genomic Encyclopedia of Type Strains, Phase IV (KMG-IV): sequencing the most valuable type-strain genomes for metagenomic binning, comparative biology and taxonomic classification.</title>
        <authorList>
            <person name="Goeker M."/>
        </authorList>
    </citation>
    <scope>NUCLEOTIDE SEQUENCE [LARGE SCALE GENOMIC DNA]</scope>
    <source>
        <strain evidence="7 8">DSM 23923</strain>
    </source>
</reference>
<keyword evidence="3 5" id="KW-0663">Pyridoxal phosphate</keyword>
<dbReference type="GO" id="GO:0008453">
    <property type="term" value="F:alanine-glyoxylate transaminase activity"/>
    <property type="evidence" value="ECO:0007669"/>
    <property type="project" value="TreeGrafter"/>
</dbReference>
<evidence type="ECO:0000259" key="6">
    <source>
        <dbReference type="Pfam" id="PF00266"/>
    </source>
</evidence>
<dbReference type="AlphaFoldDB" id="A0A347ZU27"/>
<feature type="domain" description="Aminotransferase class V" evidence="6">
    <location>
        <begin position="56"/>
        <end position="335"/>
    </location>
</feature>
<comment type="cofactor">
    <cofactor evidence="1 5">
        <name>pyridoxal 5'-phosphate</name>
        <dbReference type="ChEBI" id="CHEBI:597326"/>
    </cofactor>
</comment>
<dbReference type="InterPro" id="IPR000192">
    <property type="entry name" value="Aminotrans_V_dom"/>
</dbReference>
<evidence type="ECO:0000256" key="4">
    <source>
        <dbReference type="PIRSR" id="PIRSR000524-1"/>
    </source>
</evidence>
<keyword evidence="7" id="KW-0808">Transferase</keyword>
<evidence type="ECO:0000313" key="8">
    <source>
        <dbReference type="Proteomes" id="UP000256388"/>
    </source>
</evidence>
<dbReference type="Pfam" id="PF00266">
    <property type="entry name" value="Aminotran_5"/>
    <property type="match status" value="1"/>
</dbReference>
<comment type="caution">
    <text evidence="7">The sequence shown here is derived from an EMBL/GenBank/DDBJ whole genome shotgun (WGS) entry which is preliminary data.</text>
</comment>
<accession>A0A347ZU27</accession>
<dbReference type="InterPro" id="IPR015421">
    <property type="entry name" value="PyrdxlP-dep_Trfase_major"/>
</dbReference>
<dbReference type="PIRSF" id="PIRSF000524">
    <property type="entry name" value="SPT"/>
    <property type="match status" value="1"/>
</dbReference>
<protein>
    <submittedName>
        <fullName evidence="7">L-aspartate aminotransferase /phosphoserine aminotransferase</fullName>
    </submittedName>
</protein>
<dbReference type="EMBL" id="QUMS01000001">
    <property type="protein sequence ID" value="REG10608.1"/>
    <property type="molecule type" value="Genomic_DNA"/>
</dbReference>
<organism evidence="7 8">
    <name type="scientific">Pelolinea submarina</name>
    <dbReference type="NCBI Taxonomy" id="913107"/>
    <lineage>
        <taxon>Bacteria</taxon>
        <taxon>Bacillati</taxon>
        <taxon>Chloroflexota</taxon>
        <taxon>Anaerolineae</taxon>
        <taxon>Anaerolineales</taxon>
        <taxon>Anaerolineaceae</taxon>
        <taxon>Pelolinea</taxon>
    </lineage>
</organism>
<dbReference type="InterPro" id="IPR015424">
    <property type="entry name" value="PyrdxlP-dep_Trfase"/>
</dbReference>
<evidence type="ECO:0000313" key="7">
    <source>
        <dbReference type="EMBL" id="REG10608.1"/>
    </source>
</evidence>
<dbReference type="SUPFAM" id="SSF53383">
    <property type="entry name" value="PLP-dependent transferases"/>
    <property type="match status" value="1"/>
</dbReference>
<sequence>MEQAQMKLMIPGPVEVDPKVLAALSEPVEPHYGDAWVKKYARVIDILRQIFNVAGKNYDVYLMVGSGTCAIDASMSSSLMRGEKIIIGNNGFFGGRLIEVAKNAGLNIVEVPGEWGKPLDPQAIKKALDANPDAKAVSVVHGETSTTVLNPVKEIGAIVAASEAIFLVDAVSSFGGIPFDMEDWNVDICASATQKCLGALPGLAPVSVSQKGWKTIDRSFDKGHSWYTNLQNWRKYGTEWADWHPTPVTMPTNNVNALLVALEQLMEEGIENRIQRYRSLALRLRKGLREAGMEPYTSDEMLNPVLTAAYAPEGHKSGEIIQYLLNEHHIQIGGGLGHLKDVVFRIGHMSPVVTEADIDRVVDALKAF</sequence>
<evidence type="ECO:0000256" key="5">
    <source>
        <dbReference type="PIRSR" id="PIRSR000524-50"/>
    </source>
</evidence>
<evidence type="ECO:0000256" key="2">
    <source>
        <dbReference type="ARBA" id="ARBA00009236"/>
    </source>
</evidence>
<keyword evidence="7" id="KW-0032">Aminotransferase</keyword>
<dbReference type="GO" id="GO:0004760">
    <property type="term" value="F:L-serine-pyruvate transaminase activity"/>
    <property type="evidence" value="ECO:0007669"/>
    <property type="project" value="TreeGrafter"/>
</dbReference>
<evidence type="ECO:0000256" key="3">
    <source>
        <dbReference type="ARBA" id="ARBA00022898"/>
    </source>
</evidence>
<dbReference type="PANTHER" id="PTHR21152">
    <property type="entry name" value="AMINOTRANSFERASE CLASS V"/>
    <property type="match status" value="1"/>
</dbReference>